<keyword evidence="6" id="KW-1133">Transmembrane helix</keyword>
<dbReference type="Pfam" id="PF01553">
    <property type="entry name" value="Acyltransferase"/>
    <property type="match status" value="1"/>
</dbReference>
<dbReference type="EC" id="2.3.1.51" evidence="4"/>
<feature type="compositionally biased region" description="Polar residues" evidence="5">
    <location>
        <begin position="281"/>
        <end position="293"/>
    </location>
</feature>
<comment type="similarity">
    <text evidence="1 4">Belongs to the 1-acyl-sn-glycerol-3-phosphate acyltransferase family.</text>
</comment>
<dbReference type="PANTHER" id="PTHR10434:SF11">
    <property type="entry name" value="1-ACYL-SN-GLYCEROL-3-PHOSPHATE ACYLTRANSFERASE"/>
    <property type="match status" value="1"/>
</dbReference>
<evidence type="ECO:0000256" key="5">
    <source>
        <dbReference type="SAM" id="MobiDB-lite"/>
    </source>
</evidence>
<dbReference type="EMBL" id="AJIX01000015">
    <property type="protein sequence ID" value="KGR12648.1"/>
    <property type="molecule type" value="Genomic_DNA"/>
</dbReference>
<dbReference type="GO" id="GO:0003841">
    <property type="term" value="F:1-acylglycerol-3-phosphate O-acyltransferase activity"/>
    <property type="evidence" value="ECO:0007669"/>
    <property type="project" value="UniProtKB-UniRule"/>
</dbReference>
<evidence type="ECO:0000256" key="4">
    <source>
        <dbReference type="RuleBase" id="RU361267"/>
    </source>
</evidence>
<evidence type="ECO:0000313" key="9">
    <source>
        <dbReference type="Proteomes" id="UP000030161"/>
    </source>
</evidence>
<keyword evidence="4" id="KW-0443">Lipid metabolism</keyword>
<dbReference type="NCBIfam" id="TIGR00530">
    <property type="entry name" value="AGP_acyltrn"/>
    <property type="match status" value="1"/>
</dbReference>
<dbReference type="InterPro" id="IPR002123">
    <property type="entry name" value="Plipid/glycerol_acylTrfase"/>
</dbReference>
<feature type="transmembrane region" description="Helical" evidence="6">
    <location>
        <begin position="20"/>
        <end position="38"/>
    </location>
</feature>
<feature type="domain" description="Phospholipid/glycerol acyltransferase" evidence="7">
    <location>
        <begin position="80"/>
        <end position="197"/>
    </location>
</feature>
<dbReference type="AlphaFoldDB" id="A0AB34PW76"/>
<comment type="catalytic activity">
    <reaction evidence="4">
        <text>a 1-acyl-sn-glycero-3-phosphate + an acyl-CoA = a 1,2-diacyl-sn-glycero-3-phosphate + CoA</text>
        <dbReference type="Rhea" id="RHEA:19709"/>
        <dbReference type="ChEBI" id="CHEBI:57287"/>
        <dbReference type="ChEBI" id="CHEBI:57970"/>
        <dbReference type="ChEBI" id="CHEBI:58342"/>
        <dbReference type="ChEBI" id="CHEBI:58608"/>
        <dbReference type="EC" id="2.3.1.51"/>
    </reaction>
</comment>
<keyword evidence="6" id="KW-0812">Transmembrane</keyword>
<keyword evidence="4" id="KW-0444">Lipid biosynthesis</keyword>
<dbReference type="CDD" id="cd07989">
    <property type="entry name" value="LPLAT_AGPAT-like"/>
    <property type="match status" value="1"/>
</dbReference>
<dbReference type="Proteomes" id="UP000030161">
    <property type="component" value="Unassembled WGS sequence"/>
</dbReference>
<evidence type="ECO:0000256" key="2">
    <source>
        <dbReference type="ARBA" id="ARBA00022679"/>
    </source>
</evidence>
<evidence type="ECO:0000313" key="8">
    <source>
        <dbReference type="EMBL" id="KGR12648.1"/>
    </source>
</evidence>
<organism evidence="8 9">
    <name type="scientific">Candida albicans P78048</name>
    <dbReference type="NCBI Taxonomy" id="1094989"/>
    <lineage>
        <taxon>Eukaryota</taxon>
        <taxon>Fungi</taxon>
        <taxon>Dikarya</taxon>
        <taxon>Ascomycota</taxon>
        <taxon>Saccharomycotina</taxon>
        <taxon>Pichiomycetes</taxon>
        <taxon>Debaryomycetaceae</taxon>
        <taxon>Candida/Lodderomyces clade</taxon>
        <taxon>Candida</taxon>
    </lineage>
</organism>
<evidence type="ECO:0000256" key="1">
    <source>
        <dbReference type="ARBA" id="ARBA00008655"/>
    </source>
</evidence>
<feature type="region of interest" description="Disordered" evidence="5">
    <location>
        <begin position="251"/>
        <end position="293"/>
    </location>
</feature>
<feature type="compositionally biased region" description="Acidic residues" evidence="5">
    <location>
        <begin position="268"/>
        <end position="279"/>
    </location>
</feature>
<evidence type="ECO:0000256" key="3">
    <source>
        <dbReference type="ARBA" id="ARBA00023315"/>
    </source>
</evidence>
<dbReference type="InterPro" id="IPR004552">
    <property type="entry name" value="AGP_acyltrans"/>
</dbReference>
<sequence length="293" mass="32220">MSAVSSFFTKLKFYLKSGLYGTLVAGCAIYGVLASIILRIVNKAEYAQYAVAKACYYVVSLFLGLKINIKNEKYLQNLPAIVVANHQSALDIYVLGKVFQPGYTVTSKKSLKYVPFLGWFMALSGTFFLDRSKSASAKKVLDGALTGLKNQGKALFIFPEGTRSATEDLTMLPFKKGAFHLARQAGIPIIPVVVSNTSTIFNSKRKIFNTGEINIEVLPPVSTSDWETHEDVTNACNNIRDDMIKTLKKLGNSKIPGSKPREDFYPSESEDTSETDVEIINEQTPLKATAVSD</sequence>
<reference evidence="8 9" key="1">
    <citation type="submission" date="2013-12" db="EMBL/GenBank/DDBJ databases">
        <title>The Genome Sequence of Candida albicans P78048.</title>
        <authorList>
            <consortium name="The Broad Institute Genome Sequencing Platform"/>
            <consortium name="The Broad Institute Genome Sequencing Center for Infectious Disease"/>
            <person name="Cuomo C."/>
            <person name="Bennett R."/>
            <person name="Hirakawa M."/>
            <person name="Noverr M."/>
            <person name="Mitchell A."/>
            <person name="Young S.K."/>
            <person name="Zeng Q."/>
            <person name="Gargeya S."/>
            <person name="Fitzgerald M."/>
            <person name="Abouelleil A."/>
            <person name="Alvarado L."/>
            <person name="Berlin A.M."/>
            <person name="Chapman S.B."/>
            <person name="Dewar J."/>
            <person name="Goldberg J."/>
            <person name="Griggs A."/>
            <person name="Gujja S."/>
            <person name="Hansen M."/>
            <person name="Howarth C."/>
            <person name="Imamovic A."/>
            <person name="Larimer J."/>
            <person name="McCowan C."/>
            <person name="Murphy C."/>
            <person name="Pearson M."/>
            <person name="Priest M."/>
            <person name="Roberts A."/>
            <person name="Saif S."/>
            <person name="Shea T."/>
            <person name="Sykes S."/>
            <person name="Wortman J."/>
            <person name="Nusbaum C."/>
            <person name="Birren B."/>
        </authorList>
    </citation>
    <scope>NUCLEOTIDE SEQUENCE [LARGE SCALE GENOMIC DNA]</scope>
    <source>
        <strain evidence="8 9">P78048</strain>
    </source>
</reference>
<keyword evidence="3 4" id="KW-0012">Acyltransferase</keyword>
<dbReference type="PANTHER" id="PTHR10434">
    <property type="entry name" value="1-ACYL-SN-GLYCEROL-3-PHOSPHATE ACYLTRANSFERASE"/>
    <property type="match status" value="1"/>
</dbReference>
<name>A0AB34PW76_CANAX</name>
<keyword evidence="2 4" id="KW-0808">Transferase</keyword>
<dbReference type="GO" id="GO:0005783">
    <property type="term" value="C:endoplasmic reticulum"/>
    <property type="evidence" value="ECO:0007669"/>
    <property type="project" value="TreeGrafter"/>
</dbReference>
<evidence type="ECO:0000256" key="6">
    <source>
        <dbReference type="SAM" id="Phobius"/>
    </source>
</evidence>
<keyword evidence="4" id="KW-0594">Phospholipid biosynthesis</keyword>
<dbReference type="GO" id="GO:0006654">
    <property type="term" value="P:phosphatidic acid biosynthetic process"/>
    <property type="evidence" value="ECO:0007669"/>
    <property type="project" value="TreeGrafter"/>
</dbReference>
<comment type="caution">
    <text evidence="8">The sequence shown here is derived from an EMBL/GenBank/DDBJ whole genome shotgun (WGS) entry which is preliminary data.</text>
</comment>
<proteinExistence type="inferred from homology"/>
<dbReference type="GO" id="GO:0016020">
    <property type="term" value="C:membrane"/>
    <property type="evidence" value="ECO:0007669"/>
    <property type="project" value="InterPro"/>
</dbReference>
<dbReference type="SUPFAM" id="SSF69593">
    <property type="entry name" value="Glycerol-3-phosphate (1)-acyltransferase"/>
    <property type="match status" value="1"/>
</dbReference>
<protein>
    <recommendedName>
        <fullName evidence="4">1-acyl-sn-glycerol-3-phosphate acyltransferase</fullName>
        <ecNumber evidence="4">2.3.1.51</ecNumber>
    </recommendedName>
</protein>
<dbReference type="SMART" id="SM00563">
    <property type="entry name" value="PlsC"/>
    <property type="match status" value="1"/>
</dbReference>
<dbReference type="SMR" id="A0AB34PW76"/>
<gene>
    <name evidence="8" type="ORF">MG3_02732</name>
</gene>
<comment type="domain">
    <text evidence="4">The HXXXXD motif is essential for acyltransferase activity and may constitute the binding site for the phosphate moiety of the glycerol-3-phosphate.</text>
</comment>
<evidence type="ECO:0000259" key="7">
    <source>
        <dbReference type="SMART" id="SM00563"/>
    </source>
</evidence>
<keyword evidence="6" id="KW-0472">Membrane</keyword>
<accession>A0AB34PW76</accession>
<keyword evidence="4" id="KW-1208">Phospholipid metabolism</keyword>